<evidence type="ECO:0000256" key="1">
    <source>
        <dbReference type="SAM" id="Phobius"/>
    </source>
</evidence>
<dbReference type="Proteomes" id="UP000789572">
    <property type="component" value="Unassembled WGS sequence"/>
</dbReference>
<comment type="caution">
    <text evidence="3">The sequence shown here is derived from an EMBL/GenBank/DDBJ whole genome shotgun (WGS) entry which is preliminary data.</text>
</comment>
<protein>
    <submittedName>
        <fullName evidence="3">2034_t:CDS:1</fullName>
    </submittedName>
</protein>
<feature type="chain" id="PRO_5040513694" evidence="2">
    <location>
        <begin position="22"/>
        <end position="352"/>
    </location>
</feature>
<dbReference type="AlphaFoldDB" id="A0A9N9BYY4"/>
<sequence>MKWQSWLLIPILGLIGGLGKADTYAVTAQNQRCFTLSSPPTTRPTAAISCQHISFHRLLQSPNIQRHSLLLASVQSIVDRLCIPNSPATLKNCKYVEHSHIKIENTLAYYVNKRQRSSGYKVILSKRSSERQLYTRSNLKYHMSGRKDRRKRREKRLLTDRSINEDNTFQHRTLSFRARAFDSTERDAIPGSSHLSSASPKMRFLFTKNPSSSLADLINMWASVIIPIAGIILIIIICITVRLCSGERKHATRTTTLNPTVSGPLADNVGVTSVPDTRTVETFASSERLAPPVPQYVYDKYADLLPSRPESIYSAETVSTGRPRKTRGNRVDAVDRRMIDNYSASPNNYQKN</sequence>
<feature type="non-terminal residue" evidence="3">
    <location>
        <position position="352"/>
    </location>
</feature>
<evidence type="ECO:0000256" key="2">
    <source>
        <dbReference type="SAM" id="SignalP"/>
    </source>
</evidence>
<keyword evidence="1" id="KW-0472">Membrane</keyword>
<accession>A0A9N9BYY4</accession>
<dbReference type="EMBL" id="CAJVPJ010001285">
    <property type="protein sequence ID" value="CAG8584743.1"/>
    <property type="molecule type" value="Genomic_DNA"/>
</dbReference>
<feature type="signal peptide" evidence="2">
    <location>
        <begin position="1"/>
        <end position="21"/>
    </location>
</feature>
<keyword evidence="4" id="KW-1185">Reference proteome</keyword>
<organism evidence="3 4">
    <name type="scientific">Paraglomus occultum</name>
    <dbReference type="NCBI Taxonomy" id="144539"/>
    <lineage>
        <taxon>Eukaryota</taxon>
        <taxon>Fungi</taxon>
        <taxon>Fungi incertae sedis</taxon>
        <taxon>Mucoromycota</taxon>
        <taxon>Glomeromycotina</taxon>
        <taxon>Glomeromycetes</taxon>
        <taxon>Paraglomerales</taxon>
        <taxon>Paraglomeraceae</taxon>
        <taxon>Paraglomus</taxon>
    </lineage>
</organism>
<keyword evidence="1" id="KW-0812">Transmembrane</keyword>
<keyword evidence="2" id="KW-0732">Signal</keyword>
<name>A0A9N9BYY4_9GLOM</name>
<evidence type="ECO:0000313" key="3">
    <source>
        <dbReference type="EMBL" id="CAG8584743.1"/>
    </source>
</evidence>
<feature type="transmembrane region" description="Helical" evidence="1">
    <location>
        <begin position="220"/>
        <end position="244"/>
    </location>
</feature>
<reference evidence="3" key="1">
    <citation type="submission" date="2021-06" db="EMBL/GenBank/DDBJ databases">
        <authorList>
            <person name="Kallberg Y."/>
            <person name="Tangrot J."/>
            <person name="Rosling A."/>
        </authorList>
    </citation>
    <scope>NUCLEOTIDE SEQUENCE</scope>
    <source>
        <strain evidence="3">IA702</strain>
    </source>
</reference>
<evidence type="ECO:0000313" key="4">
    <source>
        <dbReference type="Proteomes" id="UP000789572"/>
    </source>
</evidence>
<dbReference type="OrthoDB" id="10560147at2759"/>
<keyword evidence="1" id="KW-1133">Transmembrane helix</keyword>
<gene>
    <name evidence="3" type="ORF">POCULU_LOCUS6669</name>
</gene>
<proteinExistence type="predicted"/>